<dbReference type="InterPro" id="IPR000595">
    <property type="entry name" value="cNMP-bd_dom"/>
</dbReference>
<organism evidence="3 4">
    <name type="scientific">Caenimonas sedimenti</name>
    <dbReference type="NCBI Taxonomy" id="2596921"/>
    <lineage>
        <taxon>Bacteria</taxon>
        <taxon>Pseudomonadati</taxon>
        <taxon>Pseudomonadota</taxon>
        <taxon>Betaproteobacteria</taxon>
        <taxon>Burkholderiales</taxon>
        <taxon>Comamonadaceae</taxon>
        <taxon>Caenimonas</taxon>
    </lineage>
</organism>
<dbReference type="InterPro" id="IPR050397">
    <property type="entry name" value="Env_Response_Regulators"/>
</dbReference>
<dbReference type="PROSITE" id="PS00889">
    <property type="entry name" value="CNMP_BINDING_2"/>
    <property type="match status" value="1"/>
</dbReference>
<dbReference type="RefSeq" id="WP_145896564.1">
    <property type="nucleotide sequence ID" value="NZ_VOBQ01000025.1"/>
</dbReference>
<proteinExistence type="predicted"/>
<dbReference type="OrthoDB" id="8589195at2"/>
<evidence type="ECO:0000259" key="2">
    <source>
        <dbReference type="PROSITE" id="PS50042"/>
    </source>
</evidence>
<reference evidence="3 4" key="1">
    <citation type="submission" date="2019-07" db="EMBL/GenBank/DDBJ databases">
        <title>Caenimonas sedimenti sp. nov., isolated from activated sludge.</title>
        <authorList>
            <person name="Xu J."/>
        </authorList>
    </citation>
    <scope>NUCLEOTIDE SEQUENCE [LARGE SCALE GENOMIC DNA]</scope>
    <source>
        <strain evidence="3 4">HX-9-20</strain>
    </source>
</reference>
<dbReference type="PROSITE" id="PS50042">
    <property type="entry name" value="CNMP_BINDING_3"/>
    <property type="match status" value="1"/>
</dbReference>
<dbReference type="SUPFAM" id="SSF51206">
    <property type="entry name" value="cAMP-binding domain-like"/>
    <property type="match status" value="1"/>
</dbReference>
<dbReference type="PANTHER" id="PTHR24567">
    <property type="entry name" value="CRP FAMILY TRANSCRIPTIONAL REGULATORY PROTEIN"/>
    <property type="match status" value="1"/>
</dbReference>
<dbReference type="Gene3D" id="2.60.120.10">
    <property type="entry name" value="Jelly Rolls"/>
    <property type="match status" value="1"/>
</dbReference>
<feature type="domain" description="Cyclic nucleotide-binding" evidence="2">
    <location>
        <begin position="26"/>
        <end position="148"/>
    </location>
</feature>
<evidence type="ECO:0000256" key="1">
    <source>
        <dbReference type="SAM" id="MobiDB-lite"/>
    </source>
</evidence>
<dbReference type="EMBL" id="VOBQ01000025">
    <property type="protein sequence ID" value="TWO66619.1"/>
    <property type="molecule type" value="Genomic_DNA"/>
</dbReference>
<keyword evidence="4" id="KW-1185">Reference proteome</keyword>
<dbReference type="InterPro" id="IPR014710">
    <property type="entry name" value="RmlC-like_jellyroll"/>
</dbReference>
<dbReference type="SMART" id="SM00100">
    <property type="entry name" value="cNMP"/>
    <property type="match status" value="1"/>
</dbReference>
<dbReference type="InterPro" id="IPR018488">
    <property type="entry name" value="cNMP-bd_CS"/>
</dbReference>
<dbReference type="AlphaFoldDB" id="A0A562ZFF1"/>
<dbReference type="InterPro" id="IPR018490">
    <property type="entry name" value="cNMP-bd_dom_sf"/>
</dbReference>
<accession>A0A562ZFF1</accession>
<sequence length="221" mass="24342">MALFFRKAEREWSHRDVAYLVRSHELFAMLNQTEGVALVEHMRPQKVKAGAVLFHEGQKNASFMALILEGEATVETQGSGHGESIMLKVLGEGDLIGEQGILDNGARSATVTAATDMGLATLSQTQFNRLAKESPALGCKMLLSILRTVSQRLRDSNKRMHMLSQLNRTMGEELEQVSTPNVKDRVYISDIVPHSAPKRTGEALELPDSTVPADSTRSRRA</sequence>
<dbReference type="Pfam" id="PF00027">
    <property type="entry name" value="cNMP_binding"/>
    <property type="match status" value="1"/>
</dbReference>
<dbReference type="GO" id="GO:0005829">
    <property type="term" value="C:cytosol"/>
    <property type="evidence" value="ECO:0007669"/>
    <property type="project" value="TreeGrafter"/>
</dbReference>
<dbReference type="Proteomes" id="UP000318199">
    <property type="component" value="Unassembled WGS sequence"/>
</dbReference>
<dbReference type="CDD" id="cd00038">
    <property type="entry name" value="CAP_ED"/>
    <property type="match status" value="1"/>
</dbReference>
<dbReference type="PANTHER" id="PTHR24567:SF68">
    <property type="entry name" value="DNA-BINDING TRANSCRIPTIONAL DUAL REGULATOR CRP"/>
    <property type="match status" value="1"/>
</dbReference>
<name>A0A562ZFF1_9BURK</name>
<evidence type="ECO:0000313" key="4">
    <source>
        <dbReference type="Proteomes" id="UP000318199"/>
    </source>
</evidence>
<protein>
    <submittedName>
        <fullName evidence="3">Cyclic nucleotide-binding domain-containing protein</fullName>
    </submittedName>
</protein>
<feature type="region of interest" description="Disordered" evidence="1">
    <location>
        <begin position="197"/>
        <end position="221"/>
    </location>
</feature>
<evidence type="ECO:0000313" key="3">
    <source>
        <dbReference type="EMBL" id="TWO66619.1"/>
    </source>
</evidence>
<dbReference type="GO" id="GO:0003700">
    <property type="term" value="F:DNA-binding transcription factor activity"/>
    <property type="evidence" value="ECO:0007669"/>
    <property type="project" value="TreeGrafter"/>
</dbReference>
<gene>
    <name evidence="3" type="ORF">FN976_26240</name>
</gene>
<comment type="caution">
    <text evidence="3">The sequence shown here is derived from an EMBL/GenBank/DDBJ whole genome shotgun (WGS) entry which is preliminary data.</text>
</comment>